<dbReference type="AlphaFoldDB" id="A0AAD5UVR1"/>
<proteinExistence type="predicted"/>
<dbReference type="Pfam" id="PF25534">
    <property type="entry name" value="DUF7918"/>
    <property type="match status" value="1"/>
</dbReference>
<gene>
    <name evidence="3" type="ORF">NLI96_g9420</name>
</gene>
<name>A0AAD5UVR1_9APHY</name>
<evidence type="ECO:0000313" key="3">
    <source>
        <dbReference type="EMBL" id="KAJ3478917.1"/>
    </source>
</evidence>
<dbReference type="PANTHER" id="PTHR36223">
    <property type="entry name" value="BETA-LACTAMASE-TYPE TRANSPEPTIDASE FOLD DOMAIN CONTAINING PROTEIN"/>
    <property type="match status" value="1"/>
</dbReference>
<reference evidence="3" key="1">
    <citation type="submission" date="2022-07" db="EMBL/GenBank/DDBJ databases">
        <title>Genome Sequence of Physisporinus lineatus.</title>
        <authorList>
            <person name="Buettner E."/>
        </authorList>
    </citation>
    <scope>NUCLEOTIDE SEQUENCE</scope>
    <source>
        <strain evidence="3">VT162</strain>
    </source>
</reference>
<dbReference type="InterPro" id="IPR057678">
    <property type="entry name" value="DUF7918"/>
</dbReference>
<evidence type="ECO:0000259" key="2">
    <source>
        <dbReference type="Pfam" id="PF25534"/>
    </source>
</evidence>
<dbReference type="EMBL" id="JANAWD010000474">
    <property type="protein sequence ID" value="KAJ3478917.1"/>
    <property type="molecule type" value="Genomic_DNA"/>
</dbReference>
<feature type="domain" description="DUF7918" evidence="2">
    <location>
        <begin position="55"/>
        <end position="175"/>
    </location>
</feature>
<keyword evidence="4" id="KW-1185">Reference proteome</keyword>
<feature type="region of interest" description="Disordered" evidence="1">
    <location>
        <begin position="280"/>
        <end position="304"/>
    </location>
</feature>
<evidence type="ECO:0000256" key="1">
    <source>
        <dbReference type="SAM" id="MobiDB-lite"/>
    </source>
</evidence>
<dbReference type="Proteomes" id="UP001212997">
    <property type="component" value="Unassembled WGS sequence"/>
</dbReference>
<protein>
    <recommendedName>
        <fullName evidence="2">DUF7918 domain-containing protein</fullName>
    </recommendedName>
</protein>
<dbReference type="PANTHER" id="PTHR36223:SF1">
    <property type="entry name" value="TRANSCRIPTION ELONGATION FACTOR EAF N-TERMINAL DOMAIN-CONTAINING PROTEIN"/>
    <property type="match status" value="1"/>
</dbReference>
<comment type="caution">
    <text evidence="3">The sequence shown here is derived from an EMBL/GenBank/DDBJ whole genome shotgun (WGS) entry which is preliminary data.</text>
</comment>
<sequence>MLHSRGFEIRVVTDDGVLEEYDTQLKGASVHCFIPSGRLCGPQGTSQLSRFVVSDSVSRPFAFADVEFSELSDAVVADLANISYLGTITIKVLRIERRGRTKRIYEPPALLTRPVDETWKNVSTHHVKLGPEIPRIASHYTQVSKKIDSETQPFAEFTFHYRSRAYLQAQGIIPVTPDPQLEESNTPMNIVASRGSNEVNRTPSLPIPGPSNVVRNATVTPPPIPVIAREIDVKPIVKIESDTGYDDEELALLEEQARLLRMQAENVQERLNRIRARRVRNEKQQRLSLSSSTRGTRQEPIEVD</sequence>
<evidence type="ECO:0000313" key="4">
    <source>
        <dbReference type="Proteomes" id="UP001212997"/>
    </source>
</evidence>
<accession>A0AAD5UVR1</accession>
<feature type="compositionally biased region" description="Low complexity" evidence="1">
    <location>
        <begin position="286"/>
        <end position="295"/>
    </location>
</feature>
<organism evidence="3 4">
    <name type="scientific">Meripilus lineatus</name>
    <dbReference type="NCBI Taxonomy" id="2056292"/>
    <lineage>
        <taxon>Eukaryota</taxon>
        <taxon>Fungi</taxon>
        <taxon>Dikarya</taxon>
        <taxon>Basidiomycota</taxon>
        <taxon>Agaricomycotina</taxon>
        <taxon>Agaricomycetes</taxon>
        <taxon>Polyporales</taxon>
        <taxon>Meripilaceae</taxon>
        <taxon>Meripilus</taxon>
    </lineage>
</organism>